<dbReference type="Pfam" id="PF02374">
    <property type="entry name" value="ArsA_ATPase"/>
    <property type="match status" value="1"/>
</dbReference>
<accession>B9LU89</accession>
<evidence type="ECO:0000256" key="1">
    <source>
        <dbReference type="ARBA" id="ARBA00011040"/>
    </source>
</evidence>
<evidence type="ECO:0000313" key="5">
    <source>
        <dbReference type="Proteomes" id="UP000000740"/>
    </source>
</evidence>
<dbReference type="SUPFAM" id="SSF52540">
    <property type="entry name" value="P-loop containing nucleoside triphosphate hydrolases"/>
    <property type="match status" value="1"/>
</dbReference>
<dbReference type="InterPro" id="IPR027417">
    <property type="entry name" value="P-loop_NTPase"/>
</dbReference>
<dbReference type="AlphaFoldDB" id="B9LU89"/>
<evidence type="ECO:0000313" key="4">
    <source>
        <dbReference type="EMBL" id="ACM58283.1"/>
    </source>
</evidence>
<dbReference type="KEGG" id="hla:Hlac_2712"/>
<dbReference type="PANTHER" id="PTHR10803:SF3">
    <property type="entry name" value="ATPASE GET3"/>
    <property type="match status" value="1"/>
</dbReference>
<dbReference type="PANTHER" id="PTHR10803">
    <property type="entry name" value="ARSENICAL PUMP-DRIVING ATPASE ARSENITE-TRANSLOCATING ATPASE"/>
    <property type="match status" value="1"/>
</dbReference>
<dbReference type="GO" id="GO:0016887">
    <property type="term" value="F:ATP hydrolysis activity"/>
    <property type="evidence" value="ECO:0007669"/>
    <property type="project" value="InterPro"/>
</dbReference>
<dbReference type="Proteomes" id="UP000000740">
    <property type="component" value="Chromosome 1"/>
</dbReference>
<dbReference type="CDD" id="cd02035">
    <property type="entry name" value="ArsA"/>
    <property type="match status" value="1"/>
</dbReference>
<sequence>MERFVFFGGKGGVGKTTVSCAYASRCANDGVRTLVVSTDPAHSVSDVFDQSFGDEPAPVDGIEGLDAMEIDPEDEMQRHLQEIREALSEQVSAAMVSEINRQLEMSHGTPGAYEAALFDAFVSVMREEGESYDRIVFDTAPTGSTLRLLGLPEFLGDWIDRLLYKRKQSIDLFEKAAIGDMEPRRLMDGDPVLERLQRRKEFFEFAGDTMRDEAAFFLVLNPDQLSVNETGRAIEGFAERDLRVRGLVANKLTPEPDDDEEGRGATYLREKVATERDRLRQVREEFEPPLVAEIESRTREVRGDVLAEVAAALDIETASDVSGEDDDRTRSDDGGPVRADR</sequence>
<protein>
    <submittedName>
        <fullName evidence="4">Arsenite-activated ATPase ArsA</fullName>
    </submittedName>
</protein>
<dbReference type="GO" id="GO:0005524">
    <property type="term" value="F:ATP binding"/>
    <property type="evidence" value="ECO:0007669"/>
    <property type="project" value="InterPro"/>
</dbReference>
<dbReference type="GeneID" id="7401323"/>
<feature type="compositionally biased region" description="Basic and acidic residues" evidence="2">
    <location>
        <begin position="327"/>
        <end position="341"/>
    </location>
</feature>
<reference evidence="4 5" key="1">
    <citation type="journal article" date="2016" name="Stand. Genomic Sci.">
        <title>Complete genome sequence of the Antarctic Halorubrum lacusprofundi type strain ACAM 34.</title>
        <authorList>
            <person name="Anderson I.J."/>
            <person name="DasSarma P."/>
            <person name="Lucas S."/>
            <person name="Copeland A."/>
            <person name="Lapidus A."/>
            <person name="Del Rio T.G."/>
            <person name="Tice H."/>
            <person name="Dalin E."/>
            <person name="Bruce D.C."/>
            <person name="Goodwin L."/>
            <person name="Pitluck S."/>
            <person name="Sims D."/>
            <person name="Brettin T.S."/>
            <person name="Detter J.C."/>
            <person name="Han C.S."/>
            <person name="Larimer F."/>
            <person name="Hauser L."/>
            <person name="Land M."/>
            <person name="Ivanova N."/>
            <person name="Richardson P."/>
            <person name="Cavicchioli R."/>
            <person name="DasSarma S."/>
            <person name="Woese C.R."/>
            <person name="Kyrpides N.C."/>
        </authorList>
    </citation>
    <scope>NUCLEOTIDE SEQUENCE [LARGE SCALE GENOMIC DNA]</scope>
    <source>
        <strain evidence="5">ATCC 49239 / DSM 5036 / JCM 8891 / ACAM 34</strain>
    </source>
</reference>
<dbReference type="eggNOG" id="arCOG02849">
    <property type="taxonomic scope" value="Archaea"/>
</dbReference>
<organism evidence="4 5">
    <name type="scientific">Halorubrum lacusprofundi (strain ATCC 49239 / DSM 5036 / JCM 8891 / ACAM 34)</name>
    <dbReference type="NCBI Taxonomy" id="416348"/>
    <lineage>
        <taxon>Archaea</taxon>
        <taxon>Methanobacteriati</taxon>
        <taxon>Methanobacteriota</taxon>
        <taxon>Stenosarchaea group</taxon>
        <taxon>Halobacteria</taxon>
        <taxon>Halobacteriales</taxon>
        <taxon>Haloferacaceae</taxon>
        <taxon>Halorubrum</taxon>
    </lineage>
</organism>
<evidence type="ECO:0000259" key="3">
    <source>
        <dbReference type="Pfam" id="PF02374"/>
    </source>
</evidence>
<dbReference type="InterPro" id="IPR016300">
    <property type="entry name" value="ATPase_ArsA/GET3"/>
</dbReference>
<feature type="domain" description="ArsA/GET3 Anion-transporting ATPase-like" evidence="3">
    <location>
        <begin position="3"/>
        <end position="306"/>
    </location>
</feature>
<comment type="similarity">
    <text evidence="1">Belongs to the arsA ATPase family.</text>
</comment>
<dbReference type="EMBL" id="CP001365">
    <property type="protein sequence ID" value="ACM58283.1"/>
    <property type="molecule type" value="Genomic_DNA"/>
</dbReference>
<keyword evidence="5" id="KW-1185">Reference proteome</keyword>
<dbReference type="Gene3D" id="3.40.50.300">
    <property type="entry name" value="P-loop containing nucleotide triphosphate hydrolases"/>
    <property type="match status" value="1"/>
</dbReference>
<evidence type="ECO:0000256" key="2">
    <source>
        <dbReference type="SAM" id="MobiDB-lite"/>
    </source>
</evidence>
<dbReference type="NCBIfam" id="TIGR00345">
    <property type="entry name" value="GET3_arsA_TRC40"/>
    <property type="match status" value="1"/>
</dbReference>
<proteinExistence type="inferred from homology"/>
<dbReference type="HOGENOM" id="CLU_040761_4_0_2"/>
<dbReference type="RefSeq" id="WP_015911393.1">
    <property type="nucleotide sequence ID" value="NC_012029.1"/>
</dbReference>
<gene>
    <name evidence="4" type="ordered locus">Hlac_2712</name>
</gene>
<feature type="region of interest" description="Disordered" evidence="2">
    <location>
        <begin position="313"/>
        <end position="341"/>
    </location>
</feature>
<name>B9LU89_HALLT</name>
<dbReference type="InterPro" id="IPR025723">
    <property type="entry name" value="ArsA/GET3_ATPase-like"/>
</dbReference>